<dbReference type="GO" id="GO:0003824">
    <property type="term" value="F:catalytic activity"/>
    <property type="evidence" value="ECO:0007669"/>
    <property type="project" value="UniProtKB-ARBA"/>
</dbReference>
<dbReference type="Proteomes" id="UP000015455">
    <property type="component" value="Unassembled WGS sequence"/>
</dbReference>
<dbReference type="STRING" id="1348657.M622_02740"/>
<dbReference type="Pfam" id="PF00378">
    <property type="entry name" value="ECH_1"/>
    <property type="match status" value="1"/>
</dbReference>
<name>T0ATG0_9RHOO</name>
<evidence type="ECO:0000313" key="2">
    <source>
        <dbReference type="EMBL" id="EPZ16109.1"/>
    </source>
</evidence>
<organism evidence="2 3">
    <name type="scientific">Thauera terpenica 58Eu</name>
    <dbReference type="NCBI Taxonomy" id="1348657"/>
    <lineage>
        <taxon>Bacteria</taxon>
        <taxon>Pseudomonadati</taxon>
        <taxon>Pseudomonadota</taxon>
        <taxon>Betaproteobacteria</taxon>
        <taxon>Rhodocyclales</taxon>
        <taxon>Zoogloeaceae</taxon>
        <taxon>Thauera</taxon>
    </lineage>
</organism>
<dbReference type="InterPro" id="IPR014748">
    <property type="entry name" value="Enoyl-CoA_hydra_C"/>
</dbReference>
<accession>T0ATG0</accession>
<protein>
    <recommendedName>
        <fullName evidence="4">Enoyl-CoA hydratase</fullName>
    </recommendedName>
</protein>
<dbReference type="EMBL" id="ATJV01000048">
    <property type="protein sequence ID" value="EPZ16109.1"/>
    <property type="molecule type" value="Genomic_DNA"/>
</dbReference>
<dbReference type="CDD" id="cd06558">
    <property type="entry name" value="crotonase-like"/>
    <property type="match status" value="1"/>
</dbReference>
<dbReference type="AlphaFoldDB" id="T0ATG0"/>
<dbReference type="PATRIC" id="fig|1348657.5.peg.1524"/>
<keyword evidence="3" id="KW-1185">Reference proteome</keyword>
<sequence length="276" mass="30149">MTEELRYIQFRIEDNVGIITLNRPEKLNALSWELVEELAALLRRLRYVDEVRAILLHGAGRSFCAGGDVDWIAGESDRPMPGTSDASIPIPRSQRMTPGGPFMDVTRQMVAVDKPIIAALHGHAVGAGLAYAIVCDRRFGDSTTKMSAIFTSVGVAPDCGLSWYLPRVVGLPTALMMVETGKMFKAEECKALGLIDELVPEGKSFEAAFDYARNLASRASVAVSMARRMVLMGQTATLEQILDYEGIAGVIVASTFDAREGTQSFLENRKPTYRGI</sequence>
<evidence type="ECO:0008006" key="4">
    <source>
        <dbReference type="Google" id="ProtNLM"/>
    </source>
</evidence>
<dbReference type="OrthoDB" id="5291143at2"/>
<dbReference type="eggNOG" id="COG1024">
    <property type="taxonomic scope" value="Bacteria"/>
</dbReference>
<dbReference type="Gene3D" id="1.10.12.10">
    <property type="entry name" value="Lyase 2-enoyl-coa Hydratase, Chain A, domain 2"/>
    <property type="match status" value="1"/>
</dbReference>
<dbReference type="Gene3D" id="3.90.226.10">
    <property type="entry name" value="2-enoyl-CoA Hydratase, Chain A, domain 1"/>
    <property type="match status" value="1"/>
</dbReference>
<reference evidence="2 3" key="1">
    <citation type="submission" date="2013-06" db="EMBL/GenBank/DDBJ databases">
        <title>Draft genome sequence of Thauera terpenica.</title>
        <authorList>
            <person name="Liu B."/>
            <person name="Frostegard A.H."/>
            <person name="Shapleigh J.P."/>
        </authorList>
    </citation>
    <scope>NUCLEOTIDE SEQUENCE [LARGE SCALE GENOMIC DNA]</scope>
    <source>
        <strain evidence="2 3">58Eu</strain>
    </source>
</reference>
<dbReference type="PANTHER" id="PTHR43459">
    <property type="entry name" value="ENOYL-COA HYDRATASE"/>
    <property type="match status" value="1"/>
</dbReference>
<evidence type="ECO:0000313" key="3">
    <source>
        <dbReference type="Proteomes" id="UP000015455"/>
    </source>
</evidence>
<dbReference type="SUPFAM" id="SSF52096">
    <property type="entry name" value="ClpP/crotonase"/>
    <property type="match status" value="1"/>
</dbReference>
<proteinExistence type="inferred from homology"/>
<dbReference type="InterPro" id="IPR001753">
    <property type="entry name" value="Enoyl-CoA_hydra/iso"/>
</dbReference>
<dbReference type="PANTHER" id="PTHR43459:SF1">
    <property type="entry name" value="EG:BACN32G11.4 PROTEIN"/>
    <property type="match status" value="1"/>
</dbReference>
<gene>
    <name evidence="2" type="ORF">M622_02740</name>
</gene>
<dbReference type="InterPro" id="IPR029045">
    <property type="entry name" value="ClpP/crotonase-like_dom_sf"/>
</dbReference>
<comment type="similarity">
    <text evidence="1">Belongs to the enoyl-CoA hydratase/isomerase family.</text>
</comment>
<dbReference type="RefSeq" id="WP_021248950.1">
    <property type="nucleotide sequence ID" value="NZ_ATJV01000048.1"/>
</dbReference>
<evidence type="ECO:0000256" key="1">
    <source>
        <dbReference type="ARBA" id="ARBA00005254"/>
    </source>
</evidence>
<comment type="caution">
    <text evidence="2">The sequence shown here is derived from an EMBL/GenBank/DDBJ whole genome shotgun (WGS) entry which is preliminary data.</text>
</comment>